<evidence type="ECO:0000313" key="2">
    <source>
        <dbReference type="Proteomes" id="UP000254492"/>
    </source>
</evidence>
<dbReference type="Proteomes" id="UP000254492">
    <property type="component" value="Unassembled WGS sequence"/>
</dbReference>
<comment type="caution">
    <text evidence="1">The sequence shown here is derived from an EMBL/GenBank/DDBJ whole genome shotgun (WGS) entry which is preliminary data.</text>
</comment>
<proteinExistence type="predicted"/>
<evidence type="ECO:0000313" key="1">
    <source>
        <dbReference type="EMBL" id="RDS59110.1"/>
    </source>
</evidence>
<sequence length="86" mass="10372">MKFIIKYLYVNLYVLHKTLLICPHNMYNNVVDENGYKFSWSLFEFKSLQVFIFELHFGELGVVFNLKFFKFRIISEDMILEGLVHV</sequence>
<accession>A0ABX9I4R5</accession>
<organism evidence="1 2">
    <name type="scientific">Weissella thailandensis</name>
    <dbReference type="NCBI Taxonomy" id="89061"/>
    <lineage>
        <taxon>Bacteria</taxon>
        <taxon>Bacillati</taxon>
        <taxon>Bacillota</taxon>
        <taxon>Bacilli</taxon>
        <taxon>Lactobacillales</taxon>
        <taxon>Lactobacillaceae</taxon>
        <taxon>Weissella</taxon>
    </lineage>
</organism>
<reference evidence="1 2" key="1">
    <citation type="submission" date="2018-07" db="EMBL/GenBank/DDBJ databases">
        <title>Genome-based reclassification of Weissella jogaejeotgali as Weissella thailandensis.</title>
        <authorList>
            <person name="Chun J."/>
            <person name="Kim B.-Y."/>
            <person name="Kwak M.-J."/>
        </authorList>
    </citation>
    <scope>NUCLEOTIDE SEQUENCE [LARGE SCALE GENOMIC DNA]</scope>
    <source>
        <strain evidence="1 2">KCTC 3751</strain>
    </source>
</reference>
<dbReference type="EMBL" id="QRAY01000013">
    <property type="protein sequence ID" value="RDS59110.1"/>
    <property type="molecule type" value="Genomic_DNA"/>
</dbReference>
<keyword evidence="2" id="KW-1185">Reference proteome</keyword>
<protein>
    <submittedName>
        <fullName evidence="1">Uncharacterized protein</fullName>
    </submittedName>
</protein>
<name>A0ABX9I4R5_9LACO</name>
<gene>
    <name evidence="1" type="ORF">DWV05_07440</name>
</gene>